<evidence type="ECO:0000256" key="1">
    <source>
        <dbReference type="SAM" id="MobiDB-lite"/>
    </source>
</evidence>
<comment type="caution">
    <text evidence="2">The sequence shown here is derived from an EMBL/GenBank/DDBJ whole genome shotgun (WGS) entry which is preliminary data.</text>
</comment>
<dbReference type="EMBL" id="JAVIJP010000016">
    <property type="protein sequence ID" value="KAL3642039.1"/>
    <property type="molecule type" value="Genomic_DNA"/>
</dbReference>
<organism evidence="2 3">
    <name type="scientific">Castilleja foliolosa</name>
    <dbReference type="NCBI Taxonomy" id="1961234"/>
    <lineage>
        <taxon>Eukaryota</taxon>
        <taxon>Viridiplantae</taxon>
        <taxon>Streptophyta</taxon>
        <taxon>Embryophyta</taxon>
        <taxon>Tracheophyta</taxon>
        <taxon>Spermatophyta</taxon>
        <taxon>Magnoliopsida</taxon>
        <taxon>eudicotyledons</taxon>
        <taxon>Gunneridae</taxon>
        <taxon>Pentapetalae</taxon>
        <taxon>asterids</taxon>
        <taxon>lamiids</taxon>
        <taxon>Lamiales</taxon>
        <taxon>Orobanchaceae</taxon>
        <taxon>Pedicularideae</taxon>
        <taxon>Castillejinae</taxon>
        <taxon>Castilleja</taxon>
    </lineage>
</organism>
<proteinExistence type="predicted"/>
<gene>
    <name evidence="2" type="ORF">CASFOL_012854</name>
</gene>
<evidence type="ECO:0000313" key="2">
    <source>
        <dbReference type="EMBL" id="KAL3642039.1"/>
    </source>
</evidence>
<name>A0ABD3DM24_9LAMI</name>
<reference evidence="3" key="1">
    <citation type="journal article" date="2024" name="IScience">
        <title>Strigolactones Initiate the Formation of Haustorium-like Structures in Castilleja.</title>
        <authorList>
            <person name="Buerger M."/>
            <person name="Peterson D."/>
            <person name="Chory J."/>
        </authorList>
    </citation>
    <scope>NUCLEOTIDE SEQUENCE [LARGE SCALE GENOMIC DNA]</scope>
</reference>
<sequence>MTVVDYERKFDELGRFATHLIDEDTKKAQRFLGGLRASIRHILTGHGNLTYGETVRRAQGIAASQDMEQKVVDNAGKRKWQEDEDEMPTKYPNIEDLGTY</sequence>
<protein>
    <recommendedName>
        <fullName evidence="4">Retrotransposon gag domain-containing protein</fullName>
    </recommendedName>
</protein>
<evidence type="ECO:0008006" key="4">
    <source>
        <dbReference type="Google" id="ProtNLM"/>
    </source>
</evidence>
<feature type="region of interest" description="Disordered" evidence="1">
    <location>
        <begin position="74"/>
        <end position="100"/>
    </location>
</feature>
<dbReference type="AlphaFoldDB" id="A0ABD3DM24"/>
<keyword evidence="3" id="KW-1185">Reference proteome</keyword>
<accession>A0ABD3DM24</accession>
<evidence type="ECO:0000313" key="3">
    <source>
        <dbReference type="Proteomes" id="UP001632038"/>
    </source>
</evidence>
<dbReference type="Proteomes" id="UP001632038">
    <property type="component" value="Unassembled WGS sequence"/>
</dbReference>